<dbReference type="AlphaFoldDB" id="A0A3P9PSJ2"/>
<proteinExistence type="predicted"/>
<accession>A0A3P9PSJ2</accession>
<evidence type="ECO:0000313" key="2">
    <source>
        <dbReference type="Proteomes" id="UP000242638"/>
    </source>
</evidence>
<keyword evidence="2" id="KW-1185">Reference proteome</keyword>
<reference evidence="1" key="3">
    <citation type="submission" date="2025-09" db="UniProtKB">
        <authorList>
            <consortium name="Ensembl"/>
        </authorList>
    </citation>
    <scope>IDENTIFICATION</scope>
    <source>
        <strain evidence="1">Guanapo</strain>
    </source>
</reference>
<dbReference type="Ensembl" id="ENSPRET00000025090.1">
    <property type="protein sequence ID" value="ENSPREP00000024842.1"/>
    <property type="gene ID" value="ENSPREG00000016769.1"/>
</dbReference>
<protein>
    <submittedName>
        <fullName evidence="1">Uncharacterized protein</fullName>
    </submittedName>
</protein>
<reference evidence="2" key="1">
    <citation type="submission" date="2013-11" db="EMBL/GenBank/DDBJ databases">
        <title>The genomic landscape of the Guanapo guppy.</title>
        <authorList>
            <person name="Kuenstner A."/>
            <person name="Dreyer C."/>
        </authorList>
    </citation>
    <scope>NUCLEOTIDE SEQUENCE</scope>
    <source>
        <strain evidence="2">Guanapo</strain>
    </source>
</reference>
<organism evidence="1 2">
    <name type="scientific">Poecilia reticulata</name>
    <name type="common">Guppy</name>
    <name type="synonym">Acanthophacelus reticulatus</name>
    <dbReference type="NCBI Taxonomy" id="8081"/>
    <lineage>
        <taxon>Eukaryota</taxon>
        <taxon>Metazoa</taxon>
        <taxon>Chordata</taxon>
        <taxon>Craniata</taxon>
        <taxon>Vertebrata</taxon>
        <taxon>Euteleostomi</taxon>
        <taxon>Actinopterygii</taxon>
        <taxon>Neopterygii</taxon>
        <taxon>Teleostei</taxon>
        <taxon>Neoteleostei</taxon>
        <taxon>Acanthomorphata</taxon>
        <taxon>Ovalentaria</taxon>
        <taxon>Atherinomorphae</taxon>
        <taxon>Cyprinodontiformes</taxon>
        <taxon>Poeciliidae</taxon>
        <taxon>Poeciliinae</taxon>
        <taxon>Poecilia</taxon>
    </lineage>
</organism>
<evidence type="ECO:0000313" key="1">
    <source>
        <dbReference type="Ensembl" id="ENSPREP00000024842.1"/>
    </source>
</evidence>
<dbReference type="Bgee" id="ENSPREG00000016769">
    <property type="expression patterns" value="Expressed in head"/>
</dbReference>
<reference evidence="1" key="2">
    <citation type="submission" date="2025-08" db="UniProtKB">
        <authorList>
            <consortium name="Ensembl"/>
        </authorList>
    </citation>
    <scope>IDENTIFICATION</scope>
    <source>
        <strain evidence="1">Guanapo</strain>
    </source>
</reference>
<dbReference type="Proteomes" id="UP000242638">
    <property type="component" value="Unassembled WGS sequence"/>
</dbReference>
<dbReference type="GeneTree" id="ENSGT01030000234788"/>
<name>A0A3P9PSJ2_POERE</name>
<sequence>MLTLFYIESKSNLLLLSGVFAAPFINEEVAKKFIRLKRQAGYWDPHHSQNMWGLTIQEQANEHWTAIRDGAQYYMDMGHLMFDPSVADENTRQLMEMLRNAQAHLDSQTGRHR</sequence>